<sequence>MSKFGAAEYVLASCGFLTLSGGAIISGVFFYWGCKRMDEILGHVKNCKIIMNNKFYLYMGAWGRMAMIGMVAGSLAYPGYYIRKGLMDVEDIRSFPEPLKRRLIKLFKIQLVFAACFIVEFIILKLIRP</sequence>
<dbReference type="AlphaFoldDB" id="A0AB34C5F2"/>
<organism evidence="2 3">
    <name type="scientific">Pseudomonas chlororaphis</name>
    <dbReference type="NCBI Taxonomy" id="587753"/>
    <lineage>
        <taxon>Bacteria</taxon>
        <taxon>Pseudomonadati</taxon>
        <taxon>Pseudomonadota</taxon>
        <taxon>Gammaproteobacteria</taxon>
        <taxon>Pseudomonadales</taxon>
        <taxon>Pseudomonadaceae</taxon>
        <taxon>Pseudomonas</taxon>
    </lineage>
</organism>
<gene>
    <name evidence="2" type="ORF">F2A38_12665</name>
</gene>
<evidence type="ECO:0000256" key="1">
    <source>
        <dbReference type="SAM" id="Phobius"/>
    </source>
</evidence>
<keyword evidence="1" id="KW-0472">Membrane</keyword>
<proteinExistence type="predicted"/>
<evidence type="ECO:0008006" key="4">
    <source>
        <dbReference type="Google" id="ProtNLM"/>
    </source>
</evidence>
<dbReference type="RefSeq" id="WP_150050708.1">
    <property type="nucleotide sequence ID" value="NZ_VWPC01000010.1"/>
</dbReference>
<reference evidence="2 3" key="1">
    <citation type="submission" date="2019-09" db="EMBL/GenBank/DDBJ databases">
        <authorList>
            <person name="Vacheron J."/>
            <person name="Dubost A."/>
            <person name="Prigent-Combaret C."/>
            <person name="Muller D."/>
        </authorList>
    </citation>
    <scope>NUCLEOTIDE SEQUENCE [LARGE SCALE GENOMIC DNA]</scope>
    <source>
        <strain evidence="2 3">JV497</strain>
    </source>
</reference>
<protein>
    <recommendedName>
        <fullName evidence="4">Transmembrane protein</fullName>
    </recommendedName>
</protein>
<evidence type="ECO:0000313" key="2">
    <source>
        <dbReference type="EMBL" id="KAA5842510.1"/>
    </source>
</evidence>
<comment type="caution">
    <text evidence="2">The sequence shown here is derived from an EMBL/GenBank/DDBJ whole genome shotgun (WGS) entry which is preliminary data.</text>
</comment>
<keyword evidence="1" id="KW-1133">Transmembrane helix</keyword>
<feature type="transmembrane region" description="Helical" evidence="1">
    <location>
        <begin position="6"/>
        <end position="34"/>
    </location>
</feature>
<dbReference type="Proteomes" id="UP000323924">
    <property type="component" value="Unassembled WGS sequence"/>
</dbReference>
<keyword evidence="1" id="KW-0812">Transmembrane</keyword>
<feature type="transmembrane region" description="Helical" evidence="1">
    <location>
        <begin position="55"/>
        <end position="77"/>
    </location>
</feature>
<evidence type="ECO:0000313" key="3">
    <source>
        <dbReference type="Proteomes" id="UP000323924"/>
    </source>
</evidence>
<accession>A0AB34C5F2</accession>
<feature type="transmembrane region" description="Helical" evidence="1">
    <location>
        <begin position="106"/>
        <end position="127"/>
    </location>
</feature>
<name>A0AB34C5F2_9PSED</name>
<dbReference type="EMBL" id="VWPC01000010">
    <property type="protein sequence ID" value="KAA5842510.1"/>
    <property type="molecule type" value="Genomic_DNA"/>
</dbReference>